<dbReference type="EMBL" id="JBHTJV010000003">
    <property type="protein sequence ID" value="MFD0915929.1"/>
    <property type="molecule type" value="Genomic_DNA"/>
</dbReference>
<dbReference type="NCBIfam" id="TIGR01509">
    <property type="entry name" value="HAD-SF-IA-v3"/>
    <property type="match status" value="1"/>
</dbReference>
<dbReference type="Proteomes" id="UP001597101">
    <property type="component" value="Unassembled WGS sequence"/>
</dbReference>
<sequence length="230" mass="25294">MAECKLVIFDCDGTLMDTENIAAEVECEMLKEMGIEMEIGEFNQRFAGTSSGFVKQTMEEESGRAFPDDYAAKVETKMNEKLWREAKAVEGAHELLDVLDYPRCICSNAGLDKLKIELSRAELWDRFRPYVFSSKDSGDFEQKPAPDIFLHAAKEFEVEPEQCMVLEDSAAGVAGAKAAGMRVIGFVGASHVLPGHADKLTEAGAETVVSRLADVPKTIEALALWDGFDV</sequence>
<evidence type="ECO:0000256" key="3">
    <source>
        <dbReference type="ARBA" id="ARBA00022723"/>
    </source>
</evidence>
<evidence type="ECO:0000313" key="6">
    <source>
        <dbReference type="Proteomes" id="UP001597101"/>
    </source>
</evidence>
<name>A0ABW3FGM3_9HYPH</name>
<organism evidence="5 6">
    <name type="scientific">Pseudahrensia aquimaris</name>
    <dbReference type="NCBI Taxonomy" id="744461"/>
    <lineage>
        <taxon>Bacteria</taxon>
        <taxon>Pseudomonadati</taxon>
        <taxon>Pseudomonadota</taxon>
        <taxon>Alphaproteobacteria</taxon>
        <taxon>Hyphomicrobiales</taxon>
        <taxon>Ahrensiaceae</taxon>
        <taxon>Pseudahrensia</taxon>
    </lineage>
</organism>
<dbReference type="InterPro" id="IPR036412">
    <property type="entry name" value="HAD-like_sf"/>
</dbReference>
<keyword evidence="5" id="KW-0378">Hydrolase</keyword>
<keyword evidence="6" id="KW-1185">Reference proteome</keyword>
<keyword evidence="4" id="KW-0460">Magnesium</keyword>
<dbReference type="SFLD" id="SFLDS00003">
    <property type="entry name" value="Haloacid_Dehalogenase"/>
    <property type="match status" value="1"/>
</dbReference>
<dbReference type="InterPro" id="IPR006439">
    <property type="entry name" value="HAD-SF_hydro_IA"/>
</dbReference>
<evidence type="ECO:0000256" key="1">
    <source>
        <dbReference type="ARBA" id="ARBA00001946"/>
    </source>
</evidence>
<keyword evidence="3" id="KW-0479">Metal-binding</keyword>
<comment type="cofactor">
    <cofactor evidence="1">
        <name>Mg(2+)</name>
        <dbReference type="ChEBI" id="CHEBI:18420"/>
    </cofactor>
</comment>
<accession>A0ABW3FGM3</accession>
<dbReference type="Pfam" id="PF00702">
    <property type="entry name" value="Hydrolase"/>
    <property type="match status" value="1"/>
</dbReference>
<proteinExistence type="inferred from homology"/>
<protein>
    <submittedName>
        <fullName evidence="5">HAD family hydrolase</fullName>
    </submittedName>
</protein>
<dbReference type="PANTHER" id="PTHR46193">
    <property type="entry name" value="6-PHOSPHOGLUCONATE PHOSPHATASE"/>
    <property type="match status" value="1"/>
</dbReference>
<comment type="caution">
    <text evidence="5">The sequence shown here is derived from an EMBL/GenBank/DDBJ whole genome shotgun (WGS) entry which is preliminary data.</text>
</comment>
<gene>
    <name evidence="5" type="ORF">ACFQ14_05875</name>
</gene>
<dbReference type="Gene3D" id="3.40.50.1000">
    <property type="entry name" value="HAD superfamily/HAD-like"/>
    <property type="match status" value="1"/>
</dbReference>
<dbReference type="GO" id="GO:0016787">
    <property type="term" value="F:hydrolase activity"/>
    <property type="evidence" value="ECO:0007669"/>
    <property type="project" value="UniProtKB-KW"/>
</dbReference>
<comment type="similarity">
    <text evidence="2">Belongs to the HAD-like hydrolase superfamily. CbbY/CbbZ/Gph/YieH family.</text>
</comment>
<dbReference type="InterPro" id="IPR023214">
    <property type="entry name" value="HAD_sf"/>
</dbReference>
<dbReference type="SFLD" id="SFLDG01135">
    <property type="entry name" value="C1.5.6:_HAD__Beta-PGM__Phospha"/>
    <property type="match status" value="1"/>
</dbReference>
<dbReference type="SFLD" id="SFLDG01129">
    <property type="entry name" value="C1.5:_HAD__Beta-PGM__Phosphata"/>
    <property type="match status" value="1"/>
</dbReference>
<evidence type="ECO:0000313" key="5">
    <source>
        <dbReference type="EMBL" id="MFD0915929.1"/>
    </source>
</evidence>
<dbReference type="RefSeq" id="WP_377211769.1">
    <property type="nucleotide sequence ID" value="NZ_JBHTJV010000003.1"/>
</dbReference>
<dbReference type="InterPro" id="IPR051600">
    <property type="entry name" value="Beta-PGM-like"/>
</dbReference>
<reference evidence="6" key="1">
    <citation type="journal article" date="2019" name="Int. J. Syst. Evol. Microbiol.">
        <title>The Global Catalogue of Microorganisms (GCM) 10K type strain sequencing project: providing services to taxonomists for standard genome sequencing and annotation.</title>
        <authorList>
            <consortium name="The Broad Institute Genomics Platform"/>
            <consortium name="The Broad Institute Genome Sequencing Center for Infectious Disease"/>
            <person name="Wu L."/>
            <person name="Ma J."/>
        </authorList>
    </citation>
    <scope>NUCLEOTIDE SEQUENCE [LARGE SCALE GENOMIC DNA]</scope>
    <source>
        <strain evidence="6">CCUG 60023</strain>
    </source>
</reference>
<dbReference type="InterPro" id="IPR023198">
    <property type="entry name" value="PGP-like_dom2"/>
</dbReference>
<dbReference type="PANTHER" id="PTHR46193:SF10">
    <property type="entry name" value="6-PHOSPHOGLUCONATE PHOSPHATASE"/>
    <property type="match status" value="1"/>
</dbReference>
<dbReference type="SUPFAM" id="SSF56784">
    <property type="entry name" value="HAD-like"/>
    <property type="match status" value="1"/>
</dbReference>
<evidence type="ECO:0000256" key="4">
    <source>
        <dbReference type="ARBA" id="ARBA00022842"/>
    </source>
</evidence>
<dbReference type="Gene3D" id="1.10.150.240">
    <property type="entry name" value="Putative phosphatase, domain 2"/>
    <property type="match status" value="1"/>
</dbReference>
<evidence type="ECO:0000256" key="2">
    <source>
        <dbReference type="ARBA" id="ARBA00006171"/>
    </source>
</evidence>